<dbReference type="Gene3D" id="2.160.20.10">
    <property type="entry name" value="Single-stranded right-handed beta-helix, Pectin lyase-like"/>
    <property type="match status" value="1"/>
</dbReference>
<name>A0A1C4XJK0_9ACTN</name>
<dbReference type="InterPro" id="IPR024535">
    <property type="entry name" value="RHGA/B-epi-like_pectate_lyase"/>
</dbReference>
<reference evidence="6" key="1">
    <citation type="submission" date="2016-06" db="EMBL/GenBank/DDBJ databases">
        <authorList>
            <person name="Varghese N."/>
            <person name="Submissions Spin"/>
        </authorList>
    </citation>
    <scope>NUCLEOTIDE SEQUENCE [LARGE SCALE GENOMIC DNA]</scope>
    <source>
        <strain evidence="6">DSM 45160</strain>
    </source>
</reference>
<dbReference type="EMBL" id="LT607409">
    <property type="protein sequence ID" value="SCF08699.1"/>
    <property type="molecule type" value="Genomic_DNA"/>
</dbReference>
<keyword evidence="6" id="KW-1185">Reference proteome</keyword>
<evidence type="ECO:0000313" key="5">
    <source>
        <dbReference type="EMBL" id="SCF08699.1"/>
    </source>
</evidence>
<feature type="signal peptide" evidence="2">
    <location>
        <begin position="1"/>
        <end position="20"/>
    </location>
</feature>
<dbReference type="InterPro" id="IPR012334">
    <property type="entry name" value="Pectin_lyas_fold"/>
</dbReference>
<dbReference type="PROSITE" id="PS51318">
    <property type="entry name" value="TAT"/>
    <property type="match status" value="1"/>
</dbReference>
<dbReference type="InterPro" id="IPR039448">
    <property type="entry name" value="Beta_helix"/>
</dbReference>
<evidence type="ECO:0000259" key="3">
    <source>
        <dbReference type="Pfam" id="PF12708"/>
    </source>
</evidence>
<gene>
    <name evidence="5" type="ORF">GA0070612_3675</name>
</gene>
<evidence type="ECO:0000256" key="1">
    <source>
        <dbReference type="ARBA" id="ARBA00023157"/>
    </source>
</evidence>
<evidence type="ECO:0000259" key="4">
    <source>
        <dbReference type="Pfam" id="PF13229"/>
    </source>
</evidence>
<dbReference type="InterPro" id="IPR006626">
    <property type="entry name" value="PbH1"/>
</dbReference>
<dbReference type="Proteomes" id="UP000198224">
    <property type="component" value="Chromosome I"/>
</dbReference>
<dbReference type="InterPro" id="IPR006311">
    <property type="entry name" value="TAT_signal"/>
</dbReference>
<feature type="domain" description="Right handed beta helix" evidence="4">
    <location>
        <begin position="151"/>
        <end position="297"/>
    </location>
</feature>
<dbReference type="PANTHER" id="PTHR31736">
    <property type="match status" value="1"/>
</dbReference>
<evidence type="ECO:0000256" key="2">
    <source>
        <dbReference type="SAM" id="SignalP"/>
    </source>
</evidence>
<keyword evidence="2" id="KW-0732">Signal</keyword>
<evidence type="ECO:0000313" key="6">
    <source>
        <dbReference type="Proteomes" id="UP000198224"/>
    </source>
</evidence>
<dbReference type="SMART" id="SM00710">
    <property type="entry name" value="PbH1"/>
    <property type="match status" value="5"/>
</dbReference>
<dbReference type="InterPro" id="IPR011050">
    <property type="entry name" value="Pectin_lyase_fold/virulence"/>
</dbReference>
<accession>A0A1C4XJK0</accession>
<organism evidence="5 6">
    <name type="scientific">Micromonospora chokoriensis</name>
    <dbReference type="NCBI Taxonomy" id="356851"/>
    <lineage>
        <taxon>Bacteria</taxon>
        <taxon>Bacillati</taxon>
        <taxon>Actinomycetota</taxon>
        <taxon>Actinomycetes</taxon>
        <taxon>Micromonosporales</taxon>
        <taxon>Micromonosporaceae</taxon>
        <taxon>Micromonospora</taxon>
    </lineage>
</organism>
<feature type="chain" id="PRO_5038813710" evidence="2">
    <location>
        <begin position="21"/>
        <end position="466"/>
    </location>
</feature>
<keyword evidence="1" id="KW-1015">Disulfide bond</keyword>
<dbReference type="Pfam" id="PF12708">
    <property type="entry name" value="Pect-lyase_RHGA_epim"/>
    <property type="match status" value="1"/>
</dbReference>
<dbReference type="PANTHER" id="PTHR31736:SF19">
    <property type="entry name" value="PECTIN LYASE SUPERFAMILY PROTEIN-RELATED"/>
    <property type="match status" value="1"/>
</dbReference>
<protein>
    <submittedName>
        <fullName evidence="5">Parallel beta-helix repeat (Two copies)</fullName>
    </submittedName>
</protein>
<feature type="domain" description="Rhamnogalacturonase A/B/Epimerase-like pectate lyase" evidence="3">
    <location>
        <begin position="41"/>
        <end position="120"/>
    </location>
</feature>
<dbReference type="Pfam" id="PF13229">
    <property type="entry name" value="Beta_helix"/>
    <property type="match status" value="1"/>
</dbReference>
<dbReference type="AlphaFoldDB" id="A0A1C4XJK0"/>
<sequence length="466" mass="48012">MTSMGRRAALRAGLAATALAGGATLAAKPAAAALPATGDGWVSVLAHGAVGDGVTDDTAAIQAAFDAARTATPNLGVLFPAGRTYRVSNRVTLSGLTDTALRGHGATLALIDAAPVTVKDQVRGVLQIQGCHRLKVLGLNLVDNAATYWYSGLVITASTGIVVDGVVSRGFRHTGISVWDNTPGTSNDILITNCTTEDVRLGIATNGHDVRITNNHVAMDWLSSQEAEDWGGVWRAESKYYDGINVWFGADRTVVSGNTITECGQAGVYTQQVTNLVVADNTVSGCQLRGIEVDGSARGSLPRSGQAVGVSITGNAVTDCVGHLNVLAARDVTVVGNRVENPDASRAVSCVAVHQGSTKAVVVGNHLRQAHPSHPAVFVDTASVDVTLAWNAVEAAVPYQAPADTVVIRRSGPGQIRTDGKLIAVGGIGVGNSVAATTPGSVVRKIEVFSSTGQSLGWVPVYNSIT</sequence>
<proteinExistence type="predicted"/>
<dbReference type="SUPFAM" id="SSF51126">
    <property type="entry name" value="Pectin lyase-like"/>
    <property type="match status" value="1"/>
</dbReference>